<organism evidence="1 2">
    <name type="scientific">Aerococcus urinaehominis</name>
    <dbReference type="NCBI Taxonomy" id="128944"/>
    <lineage>
        <taxon>Bacteria</taxon>
        <taxon>Bacillati</taxon>
        <taxon>Bacillota</taxon>
        <taxon>Bacilli</taxon>
        <taxon>Lactobacillales</taxon>
        <taxon>Aerococcaceae</taxon>
        <taxon>Aerococcus</taxon>
    </lineage>
</organism>
<dbReference type="KEGG" id="auh:AWM75_03065"/>
<proteinExistence type="predicted"/>
<evidence type="ECO:0000313" key="1">
    <source>
        <dbReference type="EMBL" id="AMB99041.1"/>
    </source>
</evidence>
<accession>A0A109RGH5</accession>
<dbReference type="Pfam" id="PF05857">
    <property type="entry name" value="TraX"/>
    <property type="match status" value="1"/>
</dbReference>
<reference evidence="2" key="2">
    <citation type="submission" date="2016-01" db="EMBL/GenBank/DDBJ databases">
        <title>Six Aerococcus type strain genome sequencing and assembly using PacBio and Illumina Hiseq.</title>
        <authorList>
            <person name="Carkaci D."/>
            <person name="Dargis R."/>
            <person name="Nielsen X.C."/>
            <person name="Skovgaard O."/>
            <person name="Fuursted K."/>
            <person name="Christensen J.J."/>
        </authorList>
    </citation>
    <scope>NUCLEOTIDE SEQUENCE [LARGE SCALE GENOMIC DNA]</scope>
    <source>
        <strain evidence="2">CCUG42038B</strain>
    </source>
</reference>
<dbReference type="AlphaFoldDB" id="A0A109RGH5"/>
<dbReference type="Proteomes" id="UP000062260">
    <property type="component" value="Chromosome"/>
</dbReference>
<dbReference type="OrthoDB" id="9781069at2"/>
<gene>
    <name evidence="1" type="ORF">AWM75_03065</name>
</gene>
<dbReference type="RefSeq" id="WP_067978081.1">
    <property type="nucleotide sequence ID" value="NZ_CP014163.1"/>
</dbReference>
<name>A0A109RGH5_9LACT</name>
<sequence length="236" mass="26589">MTAPPTRSYLTSVQLKWLAMTTMFIDHLAAALVQPVSLQTGLGSLSLGQSDQLVFLMRLIGRLAFPIFCFLLVEGFRYTRNRWAYARRLGLFALVSEIPFDLALHQQIFYWGGQNVYFTLFLAFLAMGLMTYFKDRSYLAGGSVVLLALLAELLATDYGAYGVVFVVLLHYYDQNRLRQLAMVALTGLAQLTASLAVIPLACYNGRKGRGNSKVFYLFYPVHLLVLAIIRYHLLGY</sequence>
<dbReference type="EMBL" id="CP014163">
    <property type="protein sequence ID" value="AMB99041.1"/>
    <property type="molecule type" value="Genomic_DNA"/>
</dbReference>
<dbReference type="STRING" id="128944.AWM75_03065"/>
<reference evidence="1 2" key="1">
    <citation type="journal article" date="2016" name="Genome Announc.">
        <title>Complete Genome Sequences of Aerococcus christensenii CCUG 28831T, Aerococcus sanguinicola CCUG 43001T, Aerococcus urinae CCUG 36881T, Aerococcus urinaeequi CCUG 28094T, Aerococcus urinaehominis CCUG 42038 BT, and Aerococcus viridans CCUG 4311T.</title>
        <authorList>
            <person name="Carkaci D."/>
            <person name="Dargis R."/>
            <person name="Nielsen X.C."/>
            <person name="Skovgaard O."/>
            <person name="Fuursted K."/>
            <person name="Christensen J.J."/>
        </authorList>
    </citation>
    <scope>NUCLEOTIDE SEQUENCE [LARGE SCALE GENOMIC DNA]</scope>
    <source>
        <strain evidence="1 2">CCUG42038B</strain>
    </source>
</reference>
<keyword evidence="2" id="KW-1185">Reference proteome</keyword>
<protein>
    <submittedName>
        <fullName evidence="1">Uncharacterized protein</fullName>
    </submittedName>
</protein>
<dbReference type="InterPro" id="IPR008875">
    <property type="entry name" value="TraX"/>
</dbReference>
<evidence type="ECO:0000313" key="2">
    <source>
        <dbReference type="Proteomes" id="UP000062260"/>
    </source>
</evidence>